<dbReference type="RefSeq" id="WP_208672979.1">
    <property type="nucleotide sequence ID" value="NZ_CP030139.2"/>
</dbReference>
<dbReference type="AlphaFoldDB" id="A0AAQ3MAU2"/>
<accession>A0AAQ3MAU2</accession>
<organism evidence="1 2">
    <name type="scientific">Synechococcus elongatus PCC 11801</name>
    <dbReference type="NCBI Taxonomy" id="2219813"/>
    <lineage>
        <taxon>Bacteria</taxon>
        <taxon>Bacillati</taxon>
        <taxon>Cyanobacteriota</taxon>
        <taxon>Cyanophyceae</taxon>
        <taxon>Synechococcales</taxon>
        <taxon>Synechococcaceae</taxon>
        <taxon>Synechococcus</taxon>
    </lineage>
</organism>
<gene>
    <name evidence="1" type="ORF">DOP62_13530</name>
</gene>
<dbReference type="Proteomes" id="UP000267249">
    <property type="component" value="Chromosome"/>
</dbReference>
<sequence>MPFRKASLAIARREKRAKPWLEPHHFRAWQSSAEQGDCQTPAQQPWLFSPAKAKSERYAETAGEVVNADFATIR</sequence>
<reference evidence="1 2" key="1">
    <citation type="journal article" date="2018" name="Sci. Rep.">
        <title>Genome Features and Biochemical Characteristics of a Robust, Fast Growing and Naturally Transformable Cyanobacterium Synechococcus elongatus PCC 11801 Isolated from India.</title>
        <authorList>
            <person name="Jaiswal D."/>
            <person name="Sengupta A."/>
            <person name="Sohoni S."/>
            <person name="Sengupta S."/>
            <person name="Phadnavis A.G."/>
            <person name="Pakrasi H.B."/>
            <person name="Wangikar P.P."/>
        </authorList>
    </citation>
    <scope>NUCLEOTIDE SEQUENCE [LARGE SCALE GENOMIC DNA]</scope>
    <source>
        <strain evidence="1 2">PCC 11801</strain>
    </source>
</reference>
<protein>
    <submittedName>
        <fullName evidence="1">Uncharacterized protein</fullName>
    </submittedName>
</protein>
<evidence type="ECO:0000313" key="1">
    <source>
        <dbReference type="EMBL" id="WVS92314.1"/>
    </source>
</evidence>
<dbReference type="EMBL" id="CP030139">
    <property type="protein sequence ID" value="WVS92314.1"/>
    <property type="molecule type" value="Genomic_DNA"/>
</dbReference>
<evidence type="ECO:0000313" key="2">
    <source>
        <dbReference type="Proteomes" id="UP000267249"/>
    </source>
</evidence>
<name>A0AAQ3MAU2_SYNEL</name>
<proteinExistence type="predicted"/>